<keyword evidence="3" id="KW-1185">Reference proteome</keyword>
<sequence length="344" mass="37321">MIPSYLLPNPDATLHMPPANHRLHQCGVHKHIRSAHLSPHPPNHLQEFIRHPRPRQRTHHDRECHRHRPHTAVRHFVEQLEGIINMPSRSQRSQHAVAGVDLRLHGELVAEAAEGVERAERATRAGVEPDEEVELGMRDRLAMGSHEVGKLVGRGGEPSGGEERGERVERREAVAEALLPSRPQEERERERRGRRRASAEDLGDELGGHAAELGEFRDDGRAPALVAVERVEEEPRERGEAAGGRGGGRRRRGGGGGGGVPVGEAEWGGGGGGGGRPRLGGGGGGGAEVGEYAASDGGAVRRRSAVAVVHRRPAPASLRRRRPLRRRRGHGEFEMRSLAALAIA</sequence>
<feature type="compositionally biased region" description="Basic and acidic residues" evidence="1">
    <location>
        <begin position="229"/>
        <end position="240"/>
    </location>
</feature>
<reference evidence="2 3" key="3">
    <citation type="journal article" date="2013" name="Rice">
        <title>Improvement of the Oryza sativa Nipponbare reference genome using next generation sequence and optical map data.</title>
        <authorList>
            <person name="Kawahara Y."/>
            <person name="de la Bastide M."/>
            <person name="Hamilton J.P."/>
            <person name="Kanamori H."/>
            <person name="McCombie W.R."/>
            <person name="Ouyang S."/>
            <person name="Schwartz D.C."/>
            <person name="Tanaka T."/>
            <person name="Wu J."/>
            <person name="Zhou S."/>
            <person name="Childs K.L."/>
            <person name="Davidson R.M."/>
            <person name="Lin H."/>
            <person name="Quesada-Ocampo L."/>
            <person name="Vaillancourt B."/>
            <person name="Sakai H."/>
            <person name="Lee S.S."/>
            <person name="Kim J."/>
            <person name="Numa H."/>
            <person name="Itoh T."/>
            <person name="Buell C.R."/>
            <person name="Matsumoto T."/>
        </authorList>
    </citation>
    <scope>NUCLEOTIDE SEQUENCE [LARGE SCALE GENOMIC DNA]</scope>
    <source>
        <strain evidence="3">cv. Nipponbare</strain>
    </source>
</reference>
<protein>
    <submittedName>
        <fullName evidence="2">Os07g0178950 protein</fullName>
    </submittedName>
</protein>
<feature type="region of interest" description="Disordered" evidence="1">
    <location>
        <begin position="138"/>
        <end position="330"/>
    </location>
</feature>
<organism evidence="2 3">
    <name type="scientific">Oryza sativa subsp. japonica</name>
    <name type="common">Rice</name>
    <dbReference type="NCBI Taxonomy" id="39947"/>
    <lineage>
        <taxon>Eukaryota</taxon>
        <taxon>Viridiplantae</taxon>
        <taxon>Streptophyta</taxon>
        <taxon>Embryophyta</taxon>
        <taxon>Tracheophyta</taxon>
        <taxon>Spermatophyta</taxon>
        <taxon>Magnoliopsida</taxon>
        <taxon>Liliopsida</taxon>
        <taxon>Poales</taxon>
        <taxon>Poaceae</taxon>
        <taxon>BOP clade</taxon>
        <taxon>Oryzoideae</taxon>
        <taxon>Oryzeae</taxon>
        <taxon>Oryzinae</taxon>
        <taxon>Oryza</taxon>
        <taxon>Oryza sativa</taxon>
    </lineage>
</organism>
<feature type="compositionally biased region" description="Gly residues" evidence="1">
    <location>
        <begin position="254"/>
        <end position="288"/>
    </location>
</feature>
<name>A0A0P0X3B8_ORYSJ</name>
<feature type="compositionally biased region" description="Basic residues" evidence="1">
    <location>
        <begin position="300"/>
        <end position="329"/>
    </location>
</feature>
<proteinExistence type="predicted"/>
<dbReference type="AlphaFoldDB" id="A0A0P0X3B8"/>
<reference evidence="2 3" key="2">
    <citation type="journal article" date="2013" name="Plant Cell Physiol.">
        <title>Rice Annotation Project Database (RAP-DB): an integrative and interactive database for rice genomics.</title>
        <authorList>
            <person name="Sakai H."/>
            <person name="Lee S.S."/>
            <person name="Tanaka T."/>
            <person name="Numa H."/>
            <person name="Kim J."/>
            <person name="Kawahara Y."/>
            <person name="Wakimoto H."/>
            <person name="Yang C.C."/>
            <person name="Iwamoto M."/>
            <person name="Abe T."/>
            <person name="Yamada Y."/>
            <person name="Muto A."/>
            <person name="Inokuchi H."/>
            <person name="Ikemura T."/>
            <person name="Matsumoto T."/>
            <person name="Sasaki T."/>
            <person name="Itoh T."/>
        </authorList>
    </citation>
    <scope>NUCLEOTIDE SEQUENCE [LARGE SCALE GENOMIC DNA]</scope>
    <source>
        <strain evidence="3">cv. Nipponbare</strain>
    </source>
</reference>
<feature type="compositionally biased region" description="Basic and acidic residues" evidence="1">
    <location>
        <begin position="161"/>
        <end position="174"/>
    </location>
</feature>
<dbReference type="InParanoid" id="A0A0P0X3B8"/>
<feature type="compositionally biased region" description="Basic and acidic residues" evidence="1">
    <location>
        <begin position="212"/>
        <end position="221"/>
    </location>
</feature>
<accession>A0A0P0X3B8</accession>
<dbReference type="Proteomes" id="UP000059680">
    <property type="component" value="Chromosome 7"/>
</dbReference>
<evidence type="ECO:0000256" key="1">
    <source>
        <dbReference type="SAM" id="MobiDB-lite"/>
    </source>
</evidence>
<reference evidence="3" key="1">
    <citation type="journal article" date="2005" name="Nature">
        <title>The map-based sequence of the rice genome.</title>
        <authorList>
            <consortium name="International rice genome sequencing project (IRGSP)"/>
            <person name="Matsumoto T."/>
            <person name="Wu J."/>
            <person name="Kanamori H."/>
            <person name="Katayose Y."/>
            <person name="Fujisawa M."/>
            <person name="Namiki N."/>
            <person name="Mizuno H."/>
            <person name="Yamamoto K."/>
            <person name="Antonio B.A."/>
            <person name="Baba T."/>
            <person name="Sakata K."/>
            <person name="Nagamura Y."/>
            <person name="Aoki H."/>
            <person name="Arikawa K."/>
            <person name="Arita K."/>
            <person name="Bito T."/>
            <person name="Chiden Y."/>
            <person name="Fujitsuka N."/>
            <person name="Fukunaka R."/>
            <person name="Hamada M."/>
            <person name="Harada C."/>
            <person name="Hayashi A."/>
            <person name="Hijishita S."/>
            <person name="Honda M."/>
            <person name="Hosokawa S."/>
            <person name="Ichikawa Y."/>
            <person name="Idonuma A."/>
            <person name="Iijima M."/>
            <person name="Ikeda M."/>
            <person name="Ikeno M."/>
            <person name="Ito K."/>
            <person name="Ito S."/>
            <person name="Ito T."/>
            <person name="Ito Y."/>
            <person name="Ito Y."/>
            <person name="Iwabuchi A."/>
            <person name="Kamiya K."/>
            <person name="Karasawa W."/>
            <person name="Kurita K."/>
            <person name="Katagiri S."/>
            <person name="Kikuta A."/>
            <person name="Kobayashi H."/>
            <person name="Kobayashi N."/>
            <person name="Machita K."/>
            <person name="Maehara T."/>
            <person name="Masukawa M."/>
            <person name="Mizubayashi T."/>
            <person name="Mukai Y."/>
            <person name="Nagasaki H."/>
            <person name="Nagata Y."/>
            <person name="Naito S."/>
            <person name="Nakashima M."/>
            <person name="Nakama Y."/>
            <person name="Nakamichi Y."/>
            <person name="Nakamura M."/>
            <person name="Meguro A."/>
            <person name="Negishi M."/>
            <person name="Ohta I."/>
            <person name="Ohta T."/>
            <person name="Okamoto M."/>
            <person name="Ono N."/>
            <person name="Saji S."/>
            <person name="Sakaguchi M."/>
            <person name="Sakai K."/>
            <person name="Shibata M."/>
            <person name="Shimokawa T."/>
            <person name="Song J."/>
            <person name="Takazaki Y."/>
            <person name="Terasawa K."/>
            <person name="Tsugane M."/>
            <person name="Tsuji K."/>
            <person name="Ueda S."/>
            <person name="Waki K."/>
            <person name="Yamagata H."/>
            <person name="Yamamoto M."/>
            <person name="Yamamoto S."/>
            <person name="Yamane H."/>
            <person name="Yoshiki S."/>
            <person name="Yoshihara R."/>
            <person name="Yukawa K."/>
            <person name="Zhong H."/>
            <person name="Yano M."/>
            <person name="Yuan Q."/>
            <person name="Ouyang S."/>
            <person name="Liu J."/>
            <person name="Jones K.M."/>
            <person name="Gansberger K."/>
            <person name="Moffat K."/>
            <person name="Hill J."/>
            <person name="Bera J."/>
            <person name="Fadrosh D."/>
            <person name="Jin S."/>
            <person name="Johri S."/>
            <person name="Kim M."/>
            <person name="Overton L."/>
            <person name="Reardon M."/>
            <person name="Tsitrin T."/>
            <person name="Vuong H."/>
            <person name="Weaver B."/>
            <person name="Ciecko A."/>
            <person name="Tallon L."/>
            <person name="Jackson J."/>
            <person name="Pai G."/>
            <person name="Aken S.V."/>
            <person name="Utterback T."/>
            <person name="Reidmuller S."/>
            <person name="Feldblyum T."/>
            <person name="Hsiao J."/>
            <person name="Zismann V."/>
            <person name="Iobst S."/>
            <person name="de Vazeille A.R."/>
            <person name="Buell C.R."/>
            <person name="Ying K."/>
            <person name="Li Y."/>
            <person name="Lu T."/>
            <person name="Huang Y."/>
            <person name="Zhao Q."/>
            <person name="Feng Q."/>
            <person name="Zhang L."/>
            <person name="Zhu J."/>
            <person name="Weng Q."/>
            <person name="Mu J."/>
            <person name="Lu Y."/>
            <person name="Fan D."/>
            <person name="Liu Y."/>
            <person name="Guan J."/>
            <person name="Zhang Y."/>
            <person name="Yu S."/>
            <person name="Liu X."/>
            <person name="Zhang Y."/>
            <person name="Hong G."/>
            <person name="Han B."/>
            <person name="Choisne N."/>
            <person name="Demange N."/>
            <person name="Orjeda G."/>
            <person name="Samain S."/>
            <person name="Cattolico L."/>
            <person name="Pelletier E."/>
            <person name="Couloux A."/>
            <person name="Segurens B."/>
            <person name="Wincker P."/>
            <person name="D'Hont A."/>
            <person name="Scarpelli C."/>
            <person name="Weissenbach J."/>
            <person name="Salanoubat M."/>
            <person name="Quetier F."/>
            <person name="Yu Y."/>
            <person name="Kim H.R."/>
            <person name="Rambo T."/>
            <person name="Currie J."/>
            <person name="Collura K."/>
            <person name="Luo M."/>
            <person name="Yang T."/>
            <person name="Ammiraju J.S.S."/>
            <person name="Engler F."/>
            <person name="Soderlund C."/>
            <person name="Wing R.A."/>
            <person name="Palmer L.E."/>
            <person name="de la Bastide M."/>
            <person name="Spiegel L."/>
            <person name="Nascimento L."/>
            <person name="Zutavern T."/>
            <person name="O'Shaughnessy A."/>
            <person name="Dike S."/>
            <person name="Dedhia N."/>
            <person name="Preston R."/>
            <person name="Balija V."/>
            <person name="McCombie W.R."/>
            <person name="Chow T."/>
            <person name="Chen H."/>
            <person name="Chung M."/>
            <person name="Chen C."/>
            <person name="Shaw J."/>
            <person name="Wu H."/>
            <person name="Hsiao K."/>
            <person name="Chao Y."/>
            <person name="Chu M."/>
            <person name="Cheng C."/>
            <person name="Hour A."/>
            <person name="Lee P."/>
            <person name="Lin S."/>
            <person name="Lin Y."/>
            <person name="Liou J."/>
            <person name="Liu S."/>
            <person name="Hsing Y."/>
            <person name="Raghuvanshi S."/>
            <person name="Mohanty A."/>
            <person name="Bharti A.K."/>
            <person name="Gaur A."/>
            <person name="Gupta V."/>
            <person name="Kumar D."/>
            <person name="Ravi V."/>
            <person name="Vij S."/>
            <person name="Kapur A."/>
            <person name="Khurana P."/>
            <person name="Khurana P."/>
            <person name="Khurana J.P."/>
            <person name="Tyagi A.K."/>
            <person name="Gaikwad K."/>
            <person name="Singh A."/>
            <person name="Dalal V."/>
            <person name="Srivastava S."/>
            <person name="Dixit A."/>
            <person name="Pal A.K."/>
            <person name="Ghazi I.A."/>
            <person name="Yadav M."/>
            <person name="Pandit A."/>
            <person name="Bhargava A."/>
            <person name="Sureshbabu K."/>
            <person name="Batra K."/>
            <person name="Sharma T.R."/>
            <person name="Mohapatra T."/>
            <person name="Singh N.K."/>
            <person name="Messing J."/>
            <person name="Nelson A.B."/>
            <person name="Fuks G."/>
            <person name="Kavchok S."/>
            <person name="Keizer G."/>
            <person name="Linton E."/>
            <person name="Llaca V."/>
            <person name="Song R."/>
            <person name="Tanyolac B."/>
            <person name="Young S."/>
            <person name="Ho-Il K."/>
            <person name="Hahn J.H."/>
            <person name="Sangsakoo G."/>
            <person name="Vanavichit A."/>
            <person name="de Mattos Luiz.A.T."/>
            <person name="Zimmer P.D."/>
            <person name="Malone G."/>
            <person name="Dellagostin O."/>
            <person name="de Oliveira A.C."/>
            <person name="Bevan M."/>
            <person name="Bancroft I."/>
            <person name="Minx P."/>
            <person name="Cordum H."/>
            <person name="Wilson R."/>
            <person name="Cheng Z."/>
            <person name="Jin W."/>
            <person name="Jiang J."/>
            <person name="Leong S.A."/>
            <person name="Iwama H."/>
            <person name="Gojobori T."/>
            <person name="Itoh T."/>
            <person name="Niimura Y."/>
            <person name="Fujii Y."/>
            <person name="Habara T."/>
            <person name="Sakai H."/>
            <person name="Sato Y."/>
            <person name="Wilson G."/>
            <person name="Kumar K."/>
            <person name="McCouch S."/>
            <person name="Juretic N."/>
            <person name="Hoen D."/>
            <person name="Wright S."/>
            <person name="Bruskiewich R."/>
            <person name="Bureau T."/>
            <person name="Miyao A."/>
            <person name="Hirochika H."/>
            <person name="Nishikawa T."/>
            <person name="Kadowaki K."/>
            <person name="Sugiura M."/>
            <person name="Burr B."/>
            <person name="Sasaki T."/>
        </authorList>
    </citation>
    <scope>NUCLEOTIDE SEQUENCE [LARGE SCALE GENOMIC DNA]</scope>
    <source>
        <strain evidence="3">cv. Nipponbare</strain>
    </source>
</reference>
<dbReference type="EMBL" id="AP014963">
    <property type="protein sequence ID" value="BAT00304.1"/>
    <property type="molecule type" value="Genomic_DNA"/>
</dbReference>
<dbReference type="Gramene" id="Os07t0178950-00">
    <property type="protein sequence ID" value="Os07t0178950-00"/>
    <property type="gene ID" value="Os07g0178950"/>
</dbReference>
<gene>
    <name evidence="2" type="ordered locus">Os07g0178950</name>
    <name evidence="2" type="ORF">OSNPB_070178950</name>
</gene>
<dbReference type="PaxDb" id="39947-A0A0P0X3B8"/>
<evidence type="ECO:0000313" key="3">
    <source>
        <dbReference type="Proteomes" id="UP000059680"/>
    </source>
</evidence>
<evidence type="ECO:0000313" key="2">
    <source>
        <dbReference type="EMBL" id="BAT00304.1"/>
    </source>
</evidence>